<dbReference type="InterPro" id="IPR002659">
    <property type="entry name" value="Glyco_trans_31"/>
</dbReference>
<reference evidence="16" key="1">
    <citation type="submission" date="2015-12" db="EMBL/GenBank/DDBJ databases">
        <title>De novo transcriptome assembly of four potential Pierce s Disease insect vectors from Arizona vineyards.</title>
        <authorList>
            <person name="Tassone E.E."/>
        </authorList>
    </citation>
    <scope>NUCLEOTIDE SEQUENCE</scope>
</reference>
<keyword evidence="6 15" id="KW-0328">Glycosyltransferase</keyword>
<organism evidence="16">
    <name type="scientific">Clastoptera arizonana</name>
    <name type="common">Arizona spittle bug</name>
    <dbReference type="NCBI Taxonomy" id="38151"/>
    <lineage>
        <taxon>Eukaryota</taxon>
        <taxon>Metazoa</taxon>
        <taxon>Ecdysozoa</taxon>
        <taxon>Arthropoda</taxon>
        <taxon>Hexapoda</taxon>
        <taxon>Insecta</taxon>
        <taxon>Pterygota</taxon>
        <taxon>Neoptera</taxon>
        <taxon>Paraneoptera</taxon>
        <taxon>Hemiptera</taxon>
        <taxon>Auchenorrhyncha</taxon>
        <taxon>Cercopoidea</taxon>
        <taxon>Clastopteridae</taxon>
        <taxon>Clastoptera</taxon>
    </lineage>
</organism>
<dbReference type="Gene3D" id="3.90.550.50">
    <property type="match status" value="1"/>
</dbReference>
<gene>
    <name evidence="16" type="ORF">g.10316</name>
    <name evidence="17" type="ORF">g.10317</name>
</gene>
<dbReference type="GO" id="GO:0047220">
    <property type="term" value="F:galactosylxylosylprotein 3-beta-galactosyltransferase activity"/>
    <property type="evidence" value="ECO:0007669"/>
    <property type="project" value="UniProtKB-ARBA"/>
</dbReference>
<evidence type="ECO:0000256" key="7">
    <source>
        <dbReference type="ARBA" id="ARBA00022679"/>
    </source>
</evidence>
<keyword evidence="13" id="KW-0325">Glycoprotein</keyword>
<evidence type="ECO:0000256" key="12">
    <source>
        <dbReference type="ARBA" id="ARBA00023136"/>
    </source>
</evidence>
<dbReference type="EMBL" id="GEDC01018027">
    <property type="protein sequence ID" value="JAS19271.1"/>
    <property type="molecule type" value="Transcribed_RNA"/>
</dbReference>
<keyword evidence="7" id="KW-0808">Transferase</keyword>
<sequence>MFCLHYHNFKIALVSIASFIFGCIFTFNILEIDNENSFNGFESALELKTDNTKLFNSLQYFLIIVVISSADNLARRKAIRETWALLAKEDELVKCYFVIGSKGLSSNKILELTKEQIKYNDLFLLSVPDDYSNLSTKVLQALVWFEREFNFNYILKCDDDSFVNVPKITKELKSRLLKIHNLYWGFFDGRAHVKRGGKWEEQEWLLCDRYLPYALGGGYVLSQPLVHFIYENADNLSLYSSEDVSVGAWLSPLNITRHHDIRFDTEYLSRGCSNEYLITHKKSPHDMYFIYKTLETTGKLCEKEVKLRKSYQYNWKVPPTLCCLRNDTIPF</sequence>
<evidence type="ECO:0000256" key="13">
    <source>
        <dbReference type="ARBA" id="ARBA00023180"/>
    </source>
</evidence>
<evidence type="ECO:0000313" key="16">
    <source>
        <dbReference type="EMBL" id="JAS19271.1"/>
    </source>
</evidence>
<dbReference type="GO" id="GO:0006024">
    <property type="term" value="P:glycosaminoglycan biosynthetic process"/>
    <property type="evidence" value="ECO:0007669"/>
    <property type="project" value="UniProtKB-ARBA"/>
</dbReference>
<evidence type="ECO:0000256" key="3">
    <source>
        <dbReference type="ARBA" id="ARBA00004840"/>
    </source>
</evidence>
<dbReference type="PANTHER" id="PTHR11214">
    <property type="entry name" value="BETA-1,3-N-ACETYLGLUCOSAMINYLTRANSFERASE"/>
    <property type="match status" value="1"/>
</dbReference>
<evidence type="ECO:0000256" key="14">
    <source>
        <dbReference type="ARBA" id="ARBA00023211"/>
    </source>
</evidence>
<dbReference type="PANTHER" id="PTHR11214:SF3">
    <property type="entry name" value="BETA-1,3-GALACTOSYLTRANSFERASE 6"/>
    <property type="match status" value="1"/>
</dbReference>
<feature type="transmembrane region" description="Helical" evidence="15">
    <location>
        <begin position="12"/>
        <end position="30"/>
    </location>
</feature>
<evidence type="ECO:0000256" key="10">
    <source>
        <dbReference type="ARBA" id="ARBA00022989"/>
    </source>
</evidence>
<comment type="similarity">
    <text evidence="5 15">Belongs to the glycosyltransferase 31 family.</text>
</comment>
<keyword evidence="10 15" id="KW-1133">Transmembrane helix</keyword>
<evidence type="ECO:0000256" key="8">
    <source>
        <dbReference type="ARBA" id="ARBA00022692"/>
    </source>
</evidence>
<comment type="pathway">
    <text evidence="3">Glycan metabolism; chondroitin sulfate biosynthesis.</text>
</comment>
<evidence type="ECO:0000256" key="4">
    <source>
        <dbReference type="ARBA" id="ARBA00005093"/>
    </source>
</evidence>
<dbReference type="FunFam" id="3.90.550.50:FF:000018">
    <property type="entry name" value="Hexosyltransferase"/>
    <property type="match status" value="1"/>
</dbReference>
<keyword evidence="14" id="KW-0464">Manganese</keyword>
<comment type="cofactor">
    <cofactor evidence="1">
        <name>Mn(2+)</name>
        <dbReference type="ChEBI" id="CHEBI:29035"/>
    </cofactor>
</comment>
<keyword evidence="8 15" id="KW-0812">Transmembrane</keyword>
<evidence type="ECO:0000256" key="6">
    <source>
        <dbReference type="ARBA" id="ARBA00022676"/>
    </source>
</evidence>
<evidence type="ECO:0000256" key="5">
    <source>
        <dbReference type="ARBA" id="ARBA00008661"/>
    </source>
</evidence>
<dbReference type="GO" id="GO:0006493">
    <property type="term" value="P:protein O-linked glycosylation"/>
    <property type="evidence" value="ECO:0007669"/>
    <property type="project" value="TreeGrafter"/>
</dbReference>
<proteinExistence type="inferred from homology"/>
<keyword evidence="11 15" id="KW-0333">Golgi apparatus</keyword>
<evidence type="ECO:0000256" key="11">
    <source>
        <dbReference type="ARBA" id="ARBA00023034"/>
    </source>
</evidence>
<evidence type="ECO:0000256" key="9">
    <source>
        <dbReference type="ARBA" id="ARBA00022968"/>
    </source>
</evidence>
<dbReference type="EMBL" id="GEDC01017675">
    <property type="protein sequence ID" value="JAS19623.1"/>
    <property type="molecule type" value="Transcribed_RNA"/>
</dbReference>
<dbReference type="Pfam" id="PF01762">
    <property type="entry name" value="Galactosyl_T"/>
    <property type="match status" value="1"/>
</dbReference>
<comment type="pathway">
    <text evidence="4">Glycan metabolism; heparan sulfate biosynthesis.</text>
</comment>
<name>A0A1B6D0R3_9HEMI</name>
<evidence type="ECO:0000256" key="2">
    <source>
        <dbReference type="ARBA" id="ARBA00004323"/>
    </source>
</evidence>
<evidence type="ECO:0000313" key="17">
    <source>
        <dbReference type="EMBL" id="JAS19623.1"/>
    </source>
</evidence>
<dbReference type="AlphaFoldDB" id="A0A1B6D0R3"/>
<protein>
    <recommendedName>
        <fullName evidence="15">Hexosyltransferase</fullName>
        <ecNumber evidence="15">2.4.1.-</ecNumber>
    </recommendedName>
</protein>
<evidence type="ECO:0000256" key="15">
    <source>
        <dbReference type="RuleBase" id="RU363063"/>
    </source>
</evidence>
<dbReference type="GO" id="GO:0000139">
    <property type="term" value="C:Golgi membrane"/>
    <property type="evidence" value="ECO:0007669"/>
    <property type="project" value="UniProtKB-SubCell"/>
</dbReference>
<keyword evidence="12 15" id="KW-0472">Membrane</keyword>
<evidence type="ECO:0000256" key="1">
    <source>
        <dbReference type="ARBA" id="ARBA00001936"/>
    </source>
</evidence>
<dbReference type="EC" id="2.4.1.-" evidence="15"/>
<comment type="subcellular location">
    <subcellularLocation>
        <location evidence="2 15">Golgi apparatus membrane</location>
        <topology evidence="2 15">Single-pass type II membrane protein</topology>
    </subcellularLocation>
</comment>
<keyword evidence="9 15" id="KW-0735">Signal-anchor</keyword>
<accession>A0A1B6D0R3</accession>